<protein>
    <submittedName>
        <fullName evidence="1">Uncharacterized protein</fullName>
    </submittedName>
</protein>
<keyword evidence="1" id="KW-0496">Mitochondrion</keyword>
<comment type="caution">
    <text evidence="1">The sequence shown here is derived from an EMBL/GenBank/DDBJ whole genome shotgun (WGS) entry which is preliminary data.</text>
</comment>
<name>A0A124GN47_PICGL</name>
<organism evidence="1">
    <name type="scientific">Picea glauca</name>
    <name type="common">White spruce</name>
    <name type="synonym">Pinus glauca</name>
    <dbReference type="NCBI Taxonomy" id="3330"/>
    <lineage>
        <taxon>Eukaryota</taxon>
        <taxon>Viridiplantae</taxon>
        <taxon>Streptophyta</taxon>
        <taxon>Embryophyta</taxon>
        <taxon>Tracheophyta</taxon>
        <taxon>Spermatophyta</taxon>
        <taxon>Pinopsida</taxon>
        <taxon>Pinidae</taxon>
        <taxon>Conifers I</taxon>
        <taxon>Pinales</taxon>
        <taxon>Pinaceae</taxon>
        <taxon>Picea</taxon>
    </lineage>
</organism>
<geneLocation type="mitochondrion" evidence="1"/>
<accession>A0A124GN47</accession>
<sequence length="52" mass="5961">MKLNGVRDGRLKRNQTMMNVHCLNVSNFGNRCLIGGRYILHILNLEITMKSS</sequence>
<dbReference type="AlphaFoldDB" id="A0A124GN47"/>
<reference evidence="1" key="1">
    <citation type="journal article" date="2015" name="Genome Biol. Evol.">
        <title>Organellar Genomes of White Spruce (Picea glauca): Assembly and Annotation.</title>
        <authorList>
            <person name="Jackman S.D."/>
            <person name="Warren R.L."/>
            <person name="Gibb E.A."/>
            <person name="Vandervalk B.P."/>
            <person name="Mohamadi H."/>
            <person name="Chu J."/>
            <person name="Raymond A."/>
            <person name="Pleasance S."/>
            <person name="Coope R."/>
            <person name="Wildung M.R."/>
            <person name="Ritland C.E."/>
            <person name="Bousquet J."/>
            <person name="Jones S.J."/>
            <person name="Bohlmann J."/>
            <person name="Birol I."/>
        </authorList>
    </citation>
    <scope>NUCLEOTIDE SEQUENCE [LARGE SCALE GENOMIC DNA]</scope>
    <source>
        <tissue evidence="1">Flushing bud</tissue>
    </source>
</reference>
<gene>
    <name evidence="1" type="ORF">ABT39_MTgene5860</name>
</gene>
<dbReference type="EMBL" id="LKAM01000007">
    <property type="protein sequence ID" value="KUM47673.1"/>
    <property type="molecule type" value="Genomic_DNA"/>
</dbReference>
<proteinExistence type="predicted"/>
<evidence type="ECO:0000313" key="1">
    <source>
        <dbReference type="EMBL" id="KUM47673.1"/>
    </source>
</evidence>